<dbReference type="AlphaFoldDB" id="A0A7S2EF20"/>
<sequence>MPPSMYNIGKSIASVSLFPGLFYVAAGLGLAKVPSDMEPFPGFWSDLVGINIPPSLFFLTIGSGKVAAIIGMWRASGGLREFFKFAAIFPPACGAFMHWNLGDGGHPPAIIFTGLTLALYLLPEPEVSKTKGS</sequence>
<keyword evidence="1" id="KW-1133">Transmembrane helix</keyword>
<keyword evidence="1" id="KW-0812">Transmembrane</keyword>
<protein>
    <recommendedName>
        <fullName evidence="3">DoxX family protein</fullName>
    </recommendedName>
</protein>
<reference evidence="2" key="1">
    <citation type="submission" date="2021-01" db="EMBL/GenBank/DDBJ databases">
        <authorList>
            <person name="Corre E."/>
            <person name="Pelletier E."/>
            <person name="Niang G."/>
            <person name="Scheremetjew M."/>
            <person name="Finn R."/>
            <person name="Kale V."/>
            <person name="Holt S."/>
            <person name="Cochrane G."/>
            <person name="Meng A."/>
            <person name="Brown T."/>
            <person name="Cohen L."/>
        </authorList>
    </citation>
    <scope>NUCLEOTIDE SEQUENCE</scope>
    <source>
        <strain evidence="2">Grunow 1884</strain>
    </source>
</reference>
<evidence type="ECO:0000313" key="2">
    <source>
        <dbReference type="EMBL" id="CAD9333011.1"/>
    </source>
</evidence>
<proteinExistence type="predicted"/>
<feature type="transmembrane region" description="Helical" evidence="1">
    <location>
        <begin position="55"/>
        <end position="75"/>
    </location>
</feature>
<evidence type="ECO:0008006" key="3">
    <source>
        <dbReference type="Google" id="ProtNLM"/>
    </source>
</evidence>
<evidence type="ECO:0000256" key="1">
    <source>
        <dbReference type="SAM" id="Phobius"/>
    </source>
</evidence>
<accession>A0A7S2EF20</accession>
<dbReference type="EMBL" id="HBGO01012416">
    <property type="protein sequence ID" value="CAD9333011.1"/>
    <property type="molecule type" value="Transcribed_RNA"/>
</dbReference>
<keyword evidence="1" id="KW-0472">Membrane</keyword>
<name>A0A7S2EF20_TRICV</name>
<organism evidence="2">
    <name type="scientific">Trieres chinensis</name>
    <name type="common">Marine centric diatom</name>
    <name type="synonym">Odontella sinensis</name>
    <dbReference type="NCBI Taxonomy" id="1514140"/>
    <lineage>
        <taxon>Eukaryota</taxon>
        <taxon>Sar</taxon>
        <taxon>Stramenopiles</taxon>
        <taxon>Ochrophyta</taxon>
        <taxon>Bacillariophyta</taxon>
        <taxon>Mediophyceae</taxon>
        <taxon>Biddulphiophycidae</taxon>
        <taxon>Eupodiscales</taxon>
        <taxon>Parodontellaceae</taxon>
        <taxon>Trieres</taxon>
    </lineage>
</organism>
<gene>
    <name evidence="2" type="ORF">OSIN01602_LOCUS6895</name>
</gene>